<name>A0ABP1C1R6_9BRYO</name>
<dbReference type="EMBL" id="OZ023710">
    <property type="protein sequence ID" value="CAK9882786.1"/>
    <property type="molecule type" value="Genomic_DNA"/>
</dbReference>
<evidence type="ECO:0000313" key="2">
    <source>
        <dbReference type="EMBL" id="CAK9882786.1"/>
    </source>
</evidence>
<dbReference type="Proteomes" id="UP001497522">
    <property type="component" value="Chromosome 9"/>
</dbReference>
<evidence type="ECO:0000313" key="3">
    <source>
        <dbReference type="Proteomes" id="UP001497522"/>
    </source>
</evidence>
<reference evidence="2" key="1">
    <citation type="submission" date="2024-03" db="EMBL/GenBank/DDBJ databases">
        <authorList>
            <consortium name="ELIXIR-Norway"/>
            <consortium name="Elixir Norway"/>
        </authorList>
    </citation>
    <scope>NUCLEOTIDE SEQUENCE</scope>
</reference>
<keyword evidence="3" id="KW-1185">Reference proteome</keyword>
<gene>
    <name evidence="2" type="ORF">CSSPJE1EN2_LOCUS24037</name>
</gene>
<protein>
    <submittedName>
        <fullName evidence="2">Uncharacterized protein</fullName>
    </submittedName>
</protein>
<sequence length="82" mass="9161">MASSYLHPPPSGAGESSEKNPLMQAPYSKIIRLLMTTLHKCLLCGQIRVSHTYIKSLFTSKMMWCISWNSFIPDIGAISKLC</sequence>
<accession>A0ABP1C1R6</accession>
<evidence type="ECO:0000256" key="1">
    <source>
        <dbReference type="SAM" id="MobiDB-lite"/>
    </source>
</evidence>
<proteinExistence type="predicted"/>
<organism evidence="2 3">
    <name type="scientific">Sphagnum jensenii</name>
    <dbReference type="NCBI Taxonomy" id="128206"/>
    <lineage>
        <taxon>Eukaryota</taxon>
        <taxon>Viridiplantae</taxon>
        <taxon>Streptophyta</taxon>
        <taxon>Embryophyta</taxon>
        <taxon>Bryophyta</taxon>
        <taxon>Sphagnophytina</taxon>
        <taxon>Sphagnopsida</taxon>
        <taxon>Sphagnales</taxon>
        <taxon>Sphagnaceae</taxon>
        <taxon>Sphagnum</taxon>
    </lineage>
</organism>
<feature type="region of interest" description="Disordered" evidence="1">
    <location>
        <begin position="1"/>
        <end position="20"/>
    </location>
</feature>